<evidence type="ECO:0000313" key="3">
    <source>
        <dbReference type="EMBL" id="ATB29757.1"/>
    </source>
</evidence>
<proteinExistence type="predicted"/>
<dbReference type="Pfam" id="PF13470">
    <property type="entry name" value="PIN_3"/>
    <property type="match status" value="1"/>
</dbReference>
<evidence type="ECO:0000259" key="2">
    <source>
        <dbReference type="Pfam" id="PF26343"/>
    </source>
</evidence>
<gene>
    <name evidence="3" type="ORF">MEBOL_003212</name>
</gene>
<dbReference type="InterPro" id="IPR029060">
    <property type="entry name" value="PIN-like_dom_sf"/>
</dbReference>
<dbReference type="RefSeq" id="WP_218920914.1">
    <property type="nucleotide sequence ID" value="NZ_CP022163.1"/>
</dbReference>
<organism evidence="3 4">
    <name type="scientific">Melittangium boletus DSM 14713</name>
    <dbReference type="NCBI Taxonomy" id="1294270"/>
    <lineage>
        <taxon>Bacteria</taxon>
        <taxon>Pseudomonadati</taxon>
        <taxon>Myxococcota</taxon>
        <taxon>Myxococcia</taxon>
        <taxon>Myxococcales</taxon>
        <taxon>Cystobacterineae</taxon>
        <taxon>Archangiaceae</taxon>
        <taxon>Melittangium</taxon>
    </lineage>
</organism>
<dbReference type="Proteomes" id="UP000217289">
    <property type="component" value="Chromosome"/>
</dbReference>
<dbReference type="InterPro" id="IPR058652">
    <property type="entry name" value="VapC50_C"/>
</dbReference>
<keyword evidence="4" id="KW-1185">Reference proteome</keyword>
<evidence type="ECO:0000313" key="4">
    <source>
        <dbReference type="Proteomes" id="UP000217289"/>
    </source>
</evidence>
<evidence type="ECO:0000259" key="1">
    <source>
        <dbReference type="Pfam" id="PF13470"/>
    </source>
</evidence>
<dbReference type="InterPro" id="IPR002716">
    <property type="entry name" value="PIN_dom"/>
</dbReference>
<sequence>MPFIVVYDACVLHPAPLRDLLVRLGHTGLCQVKWSRRILDECFHGILRHRPDLTSEQLASSRKRLEEAIFDVEVTGYEEFIEGITGLPDPSDRHVVAAAVRCGAQVIVTSNLKDFPKRVLARYGMEAQSPDDFVLDLIDLNEGAVLQVIRAQAAVLKNPPKRPSNVLDSLHHNGLVRSVARLRELLDG</sequence>
<protein>
    <submittedName>
        <fullName evidence="3">PIN domain-containing protein</fullName>
    </submittedName>
</protein>
<dbReference type="Pfam" id="PF26343">
    <property type="entry name" value="VapC50_C"/>
    <property type="match status" value="1"/>
</dbReference>
<feature type="domain" description="PIN" evidence="1">
    <location>
        <begin position="5"/>
        <end position="112"/>
    </location>
</feature>
<dbReference type="AlphaFoldDB" id="A0A250IF34"/>
<dbReference type="EMBL" id="CP022163">
    <property type="protein sequence ID" value="ATB29757.1"/>
    <property type="molecule type" value="Genomic_DNA"/>
</dbReference>
<dbReference type="SUPFAM" id="SSF88723">
    <property type="entry name" value="PIN domain-like"/>
    <property type="match status" value="1"/>
</dbReference>
<dbReference type="KEGG" id="mbd:MEBOL_003212"/>
<accession>A0A250IF34</accession>
<reference evidence="3 4" key="1">
    <citation type="submission" date="2017-06" db="EMBL/GenBank/DDBJ databases">
        <authorList>
            <person name="Kim H.J."/>
            <person name="Triplett B.A."/>
        </authorList>
    </citation>
    <scope>NUCLEOTIDE SEQUENCE [LARGE SCALE GENOMIC DNA]</scope>
    <source>
        <strain evidence="3 4">DSM 14713</strain>
    </source>
</reference>
<name>A0A250IF34_9BACT</name>
<feature type="domain" description="VapC50 C-terminal" evidence="2">
    <location>
        <begin position="130"/>
        <end position="184"/>
    </location>
</feature>